<sequence>MSDAAAQVGLPPVTPEVEHKEGKGRGRAFLGIPVIGWMFLFFAVPYTLLFLQSLWKPTAFGVSHDWNLDNYKLVFFGDQLSGNIYLPTLLRSLKVGAMVTICSTLLAFPIAYMLAFKIRNSRTRMMLYVLVIVPLWASYLLRAYAWKIILGQNGLLSSVLDTLGLENTFLSNLLYSQTAVVITMTHIFTPFMILTIYAVLERLPPSLIEASKDLGVGRAKTFMTLVLPLSLPGVIAGATFTMGLSTGDFVAPQLVGGPNDVMIANQVYSQFGATNNWPLGAAIAFVLLACVAVLVAISTQAEKREQL</sequence>
<evidence type="ECO:0000256" key="1">
    <source>
        <dbReference type="ARBA" id="ARBA00004651"/>
    </source>
</evidence>
<name>A0A6J5Z5G3_9ZZZZ</name>
<organism evidence="10">
    <name type="scientific">freshwater metagenome</name>
    <dbReference type="NCBI Taxonomy" id="449393"/>
    <lineage>
        <taxon>unclassified sequences</taxon>
        <taxon>metagenomes</taxon>
        <taxon>ecological metagenomes</taxon>
    </lineage>
</organism>
<dbReference type="PANTHER" id="PTHR42929:SF5">
    <property type="entry name" value="ABC TRANSPORTER PERMEASE PROTEIN"/>
    <property type="match status" value="1"/>
</dbReference>
<feature type="transmembrane region" description="Helical" evidence="8">
    <location>
        <begin position="28"/>
        <end position="51"/>
    </location>
</feature>
<dbReference type="SUPFAM" id="SSF161098">
    <property type="entry name" value="MetI-like"/>
    <property type="match status" value="1"/>
</dbReference>
<feature type="transmembrane region" description="Helical" evidence="8">
    <location>
        <begin position="221"/>
        <end position="244"/>
    </location>
</feature>
<evidence type="ECO:0000256" key="8">
    <source>
        <dbReference type="SAM" id="Phobius"/>
    </source>
</evidence>
<keyword evidence="6 8" id="KW-1133">Transmembrane helix</keyword>
<evidence type="ECO:0000256" key="6">
    <source>
        <dbReference type="ARBA" id="ARBA00022989"/>
    </source>
</evidence>
<dbReference type="Pfam" id="PF00528">
    <property type="entry name" value="BPD_transp_1"/>
    <property type="match status" value="1"/>
</dbReference>
<dbReference type="InterPro" id="IPR035906">
    <property type="entry name" value="MetI-like_sf"/>
</dbReference>
<dbReference type="PROSITE" id="PS50928">
    <property type="entry name" value="ABC_TM1"/>
    <property type="match status" value="1"/>
</dbReference>
<keyword evidence="5 8" id="KW-0812">Transmembrane</keyword>
<evidence type="ECO:0000256" key="4">
    <source>
        <dbReference type="ARBA" id="ARBA00022475"/>
    </source>
</evidence>
<evidence type="ECO:0000313" key="10">
    <source>
        <dbReference type="EMBL" id="CAB4337885.1"/>
    </source>
</evidence>
<comment type="similarity">
    <text evidence="2">Belongs to the binding-protein-dependent transport system permease family. CysTW subfamily.</text>
</comment>
<reference evidence="10" key="1">
    <citation type="submission" date="2020-05" db="EMBL/GenBank/DDBJ databases">
        <authorList>
            <person name="Chiriac C."/>
            <person name="Salcher M."/>
            <person name="Ghai R."/>
            <person name="Kavagutti S V."/>
        </authorList>
    </citation>
    <scope>NUCLEOTIDE SEQUENCE</scope>
</reference>
<keyword evidence="7 8" id="KW-0472">Membrane</keyword>
<feature type="transmembrane region" description="Helical" evidence="8">
    <location>
        <begin position="277"/>
        <end position="297"/>
    </location>
</feature>
<dbReference type="PANTHER" id="PTHR42929">
    <property type="entry name" value="INNER MEMBRANE ABC TRANSPORTER PERMEASE PROTEIN YDCU-RELATED-RELATED"/>
    <property type="match status" value="1"/>
</dbReference>
<feature type="transmembrane region" description="Helical" evidence="8">
    <location>
        <begin position="179"/>
        <end position="200"/>
    </location>
</feature>
<accession>A0A6J5Z5G3</accession>
<dbReference type="GO" id="GO:0055085">
    <property type="term" value="P:transmembrane transport"/>
    <property type="evidence" value="ECO:0007669"/>
    <property type="project" value="InterPro"/>
</dbReference>
<dbReference type="GO" id="GO:0005886">
    <property type="term" value="C:plasma membrane"/>
    <property type="evidence" value="ECO:0007669"/>
    <property type="project" value="UniProtKB-SubCell"/>
</dbReference>
<evidence type="ECO:0000259" key="9">
    <source>
        <dbReference type="PROSITE" id="PS50928"/>
    </source>
</evidence>
<comment type="subcellular location">
    <subcellularLocation>
        <location evidence="1">Cell membrane</location>
        <topology evidence="1">Multi-pass membrane protein</topology>
    </subcellularLocation>
</comment>
<evidence type="ECO:0000256" key="5">
    <source>
        <dbReference type="ARBA" id="ARBA00022692"/>
    </source>
</evidence>
<dbReference type="InterPro" id="IPR000515">
    <property type="entry name" value="MetI-like"/>
</dbReference>
<gene>
    <name evidence="10" type="ORF">UFOPK3522_00329</name>
</gene>
<dbReference type="EMBL" id="CAESAO010000016">
    <property type="protein sequence ID" value="CAB4337885.1"/>
    <property type="molecule type" value="Genomic_DNA"/>
</dbReference>
<evidence type="ECO:0000256" key="7">
    <source>
        <dbReference type="ARBA" id="ARBA00023136"/>
    </source>
</evidence>
<feature type="transmembrane region" description="Helical" evidence="8">
    <location>
        <begin position="95"/>
        <end position="115"/>
    </location>
</feature>
<keyword evidence="4" id="KW-1003">Cell membrane</keyword>
<feature type="transmembrane region" description="Helical" evidence="8">
    <location>
        <begin position="127"/>
        <end position="146"/>
    </location>
</feature>
<keyword evidence="3" id="KW-0813">Transport</keyword>
<protein>
    <submittedName>
        <fullName evidence="10">Unannotated protein</fullName>
    </submittedName>
</protein>
<evidence type="ECO:0000256" key="3">
    <source>
        <dbReference type="ARBA" id="ARBA00022448"/>
    </source>
</evidence>
<dbReference type="AlphaFoldDB" id="A0A6J5Z5G3"/>
<evidence type="ECO:0000256" key="2">
    <source>
        <dbReference type="ARBA" id="ARBA00007069"/>
    </source>
</evidence>
<proteinExistence type="inferred from homology"/>
<feature type="domain" description="ABC transmembrane type-1" evidence="9">
    <location>
        <begin position="89"/>
        <end position="298"/>
    </location>
</feature>
<dbReference type="Gene3D" id="1.10.3720.10">
    <property type="entry name" value="MetI-like"/>
    <property type="match status" value="1"/>
</dbReference>
<dbReference type="CDD" id="cd06261">
    <property type="entry name" value="TM_PBP2"/>
    <property type="match status" value="1"/>
</dbReference>